<reference evidence="1" key="1">
    <citation type="journal article" date="2014" name="Int. J. Syst. Evol. Microbiol.">
        <title>Complete genome sequence of Corynebacterium casei LMG S-19264T (=DSM 44701T), isolated from a smear-ripened cheese.</title>
        <authorList>
            <consortium name="US DOE Joint Genome Institute (JGI-PGF)"/>
            <person name="Walter F."/>
            <person name="Albersmeier A."/>
            <person name="Kalinowski J."/>
            <person name="Ruckert C."/>
        </authorList>
    </citation>
    <scope>NUCLEOTIDE SEQUENCE</scope>
    <source>
        <strain evidence="1">JCM 3090</strain>
    </source>
</reference>
<keyword evidence="2" id="KW-1185">Reference proteome</keyword>
<protein>
    <recommendedName>
        <fullName evidence="3">CYTH domain-containing protein</fullName>
    </recommendedName>
</protein>
<name>A0A8J3B665_9ACTN</name>
<evidence type="ECO:0000313" key="2">
    <source>
        <dbReference type="Proteomes" id="UP000649739"/>
    </source>
</evidence>
<comment type="caution">
    <text evidence="1">The sequence shown here is derived from an EMBL/GenBank/DDBJ whole genome shotgun (WGS) entry which is preliminary data.</text>
</comment>
<evidence type="ECO:0008006" key="3">
    <source>
        <dbReference type="Google" id="ProtNLM"/>
    </source>
</evidence>
<dbReference type="EMBL" id="BMQB01000001">
    <property type="protein sequence ID" value="GGJ75473.1"/>
    <property type="molecule type" value="Genomic_DNA"/>
</dbReference>
<dbReference type="AlphaFoldDB" id="A0A8J3B665"/>
<organism evidence="1 2">
    <name type="scientific">Pilimelia anulata</name>
    <dbReference type="NCBI Taxonomy" id="53371"/>
    <lineage>
        <taxon>Bacteria</taxon>
        <taxon>Bacillati</taxon>
        <taxon>Actinomycetota</taxon>
        <taxon>Actinomycetes</taxon>
        <taxon>Micromonosporales</taxon>
        <taxon>Micromonosporaceae</taxon>
        <taxon>Pilimelia</taxon>
    </lineage>
</organism>
<evidence type="ECO:0000313" key="1">
    <source>
        <dbReference type="EMBL" id="GGJ75473.1"/>
    </source>
</evidence>
<dbReference type="RefSeq" id="WP_189168066.1">
    <property type="nucleotide sequence ID" value="NZ_BMQB01000001.1"/>
</dbReference>
<gene>
    <name evidence="1" type="ORF">GCM10010123_01840</name>
</gene>
<accession>A0A8J3B665</accession>
<dbReference type="Gene3D" id="2.40.320.10">
    <property type="entry name" value="Hypothetical Protein Pfu-838710-001"/>
    <property type="match status" value="1"/>
</dbReference>
<proteinExistence type="predicted"/>
<dbReference type="Proteomes" id="UP000649739">
    <property type="component" value="Unassembled WGS sequence"/>
</dbReference>
<reference evidence="1" key="2">
    <citation type="submission" date="2020-09" db="EMBL/GenBank/DDBJ databases">
        <authorList>
            <person name="Sun Q."/>
            <person name="Ohkuma M."/>
        </authorList>
    </citation>
    <scope>NUCLEOTIDE SEQUENCE</scope>
    <source>
        <strain evidence="1">JCM 3090</strain>
    </source>
</reference>
<dbReference type="InterPro" id="IPR033469">
    <property type="entry name" value="CYTH-like_dom_sf"/>
</dbReference>
<sequence length="183" mass="20247">MRTEYEARILDITPAAVEQAILRSGGHRCGDTALLRRHIYPLTAGEPDGQRWLQLRSKGSGATLTVQDVNHGGIEGVGELEIGVDDYESTCQLLAAIGHEITFYQERRRTMFVLAGAKISIDQWPMIPPFLEIEADNADEVYRTAATLGFTAERVSTGGDVYQQHGIDHTAYPRLAFDETLTL</sequence>
<dbReference type="SUPFAM" id="SSF55154">
    <property type="entry name" value="CYTH-like phosphatases"/>
    <property type="match status" value="1"/>
</dbReference>